<dbReference type="AlphaFoldDB" id="A0A1M5YNI1"/>
<organism evidence="3 4">
    <name type="scientific">Sporanaerobacter acetigenes DSM 13106</name>
    <dbReference type="NCBI Taxonomy" id="1123281"/>
    <lineage>
        <taxon>Bacteria</taxon>
        <taxon>Bacillati</taxon>
        <taxon>Bacillota</taxon>
        <taxon>Tissierellia</taxon>
        <taxon>Tissierellales</taxon>
        <taxon>Sporanaerobacteraceae</taxon>
        <taxon>Sporanaerobacter</taxon>
    </lineage>
</organism>
<sequence>MMNKKIIVLIIGLVIVLLAIFLFQESLINDFSLKSERIELSFDMNNEILPFILSEEQYIGERYKYALYIEQETVLNEQPLTVIGIDKNYCELEPIEFIYGENTFSNRNQIIISDRLAKKKYGAVNSVGENIEIEDKNYEIIGIYKTNESNMFVRNEKDIAYIDYEYAKNDLNNYISIISIQKPVDSKEEFFKEKFIDYLKFRIPELNEEMLNIMDYSDANRVLIEWHRGTKLFTASLLFILIAIIFLRKINTINKYVKKDLELYYPKEIICLRINEILEEAIKLLLLIFGAIFLLQWIIKFQFNIPGKYLPVSDIFDFEFYRMLNNSVKMNLSSYGYFYDITLYKVKLLTLGFFILGIITFLLIIRMINNRMSGVEDKYGRSSI</sequence>
<keyword evidence="4" id="KW-1185">Reference proteome</keyword>
<evidence type="ECO:0000313" key="3">
    <source>
        <dbReference type="EMBL" id="SHI13520.1"/>
    </source>
</evidence>
<keyword evidence="1" id="KW-0472">Membrane</keyword>
<feature type="transmembrane region" description="Helical" evidence="1">
    <location>
        <begin position="348"/>
        <end position="368"/>
    </location>
</feature>
<dbReference type="STRING" id="1123281.SAMN02745180_02330"/>
<dbReference type="Pfam" id="PF12704">
    <property type="entry name" value="MacB_PCD"/>
    <property type="match status" value="1"/>
</dbReference>
<evidence type="ECO:0000313" key="4">
    <source>
        <dbReference type="Proteomes" id="UP000184389"/>
    </source>
</evidence>
<evidence type="ECO:0000256" key="1">
    <source>
        <dbReference type="SAM" id="Phobius"/>
    </source>
</evidence>
<protein>
    <submittedName>
        <fullName evidence="3">MacB-like core domain-containing protein</fullName>
    </submittedName>
</protein>
<dbReference type="OrthoDB" id="9770036at2"/>
<gene>
    <name evidence="3" type="ORF">SAMN02745180_02330</name>
</gene>
<feature type="domain" description="MacB-like periplasmic core" evidence="2">
    <location>
        <begin position="76"/>
        <end position="178"/>
    </location>
</feature>
<name>A0A1M5YNI1_9FIRM</name>
<feature type="transmembrane region" description="Helical" evidence="1">
    <location>
        <begin position="232"/>
        <end position="250"/>
    </location>
</feature>
<proteinExistence type="predicted"/>
<accession>A0A1M5YNI1</accession>
<reference evidence="3 4" key="1">
    <citation type="submission" date="2016-11" db="EMBL/GenBank/DDBJ databases">
        <authorList>
            <person name="Jaros S."/>
            <person name="Januszkiewicz K."/>
            <person name="Wedrychowicz H."/>
        </authorList>
    </citation>
    <scope>NUCLEOTIDE SEQUENCE [LARGE SCALE GENOMIC DNA]</scope>
    <source>
        <strain evidence="3 4">DSM 13106</strain>
    </source>
</reference>
<dbReference type="RefSeq" id="WP_072744971.1">
    <property type="nucleotide sequence ID" value="NZ_FQXR01000013.1"/>
</dbReference>
<keyword evidence="1" id="KW-1133">Transmembrane helix</keyword>
<dbReference type="EMBL" id="FQXR01000013">
    <property type="protein sequence ID" value="SHI13520.1"/>
    <property type="molecule type" value="Genomic_DNA"/>
</dbReference>
<evidence type="ECO:0000259" key="2">
    <source>
        <dbReference type="Pfam" id="PF12704"/>
    </source>
</evidence>
<dbReference type="Proteomes" id="UP000184389">
    <property type="component" value="Unassembled WGS sequence"/>
</dbReference>
<dbReference type="InterPro" id="IPR025857">
    <property type="entry name" value="MacB_PCD"/>
</dbReference>
<keyword evidence="1" id="KW-0812">Transmembrane</keyword>
<feature type="transmembrane region" description="Helical" evidence="1">
    <location>
        <begin position="281"/>
        <end position="299"/>
    </location>
</feature>